<evidence type="ECO:0000313" key="3">
    <source>
        <dbReference type="Proteomes" id="UP000229498"/>
    </source>
</evidence>
<dbReference type="Proteomes" id="UP000229498">
    <property type="component" value="Unassembled WGS sequence"/>
</dbReference>
<accession>A0A2M9G0F3</accession>
<feature type="domain" description="DUF6969" evidence="1">
    <location>
        <begin position="30"/>
        <end position="231"/>
    </location>
</feature>
<evidence type="ECO:0000313" key="2">
    <source>
        <dbReference type="EMBL" id="PJK29183.1"/>
    </source>
</evidence>
<name>A0A2M9G0F3_9PROT</name>
<keyword evidence="3" id="KW-1185">Reference proteome</keyword>
<evidence type="ECO:0000259" key="1">
    <source>
        <dbReference type="Pfam" id="PF22308"/>
    </source>
</evidence>
<dbReference type="AlphaFoldDB" id="A0A2M9G0F3"/>
<dbReference type="OrthoDB" id="6115415at2"/>
<protein>
    <recommendedName>
        <fullName evidence="1">DUF6969 domain-containing protein</fullName>
    </recommendedName>
</protein>
<dbReference type="EMBL" id="PHIG01000036">
    <property type="protein sequence ID" value="PJK29183.1"/>
    <property type="molecule type" value="Genomic_DNA"/>
</dbReference>
<proteinExistence type="predicted"/>
<reference evidence="2 3" key="1">
    <citation type="submission" date="2017-11" db="EMBL/GenBank/DDBJ databases">
        <title>Draft genome sequence of Rhizobiales bacterium SY3-13.</title>
        <authorList>
            <person name="Sun C."/>
        </authorList>
    </citation>
    <scope>NUCLEOTIDE SEQUENCE [LARGE SCALE GENOMIC DNA]</scope>
    <source>
        <strain evidence="2 3">SY3-13</strain>
    </source>
</reference>
<comment type="caution">
    <text evidence="2">The sequence shown here is derived from an EMBL/GenBank/DDBJ whole genome shotgun (WGS) entry which is preliminary data.</text>
</comment>
<dbReference type="RefSeq" id="WP_109792852.1">
    <property type="nucleotide sequence ID" value="NZ_PHIG01000036.1"/>
</dbReference>
<organism evidence="2 3">
    <name type="scientific">Minwuia thermotolerans</name>
    <dbReference type="NCBI Taxonomy" id="2056226"/>
    <lineage>
        <taxon>Bacteria</taxon>
        <taxon>Pseudomonadati</taxon>
        <taxon>Pseudomonadota</taxon>
        <taxon>Alphaproteobacteria</taxon>
        <taxon>Minwuiales</taxon>
        <taxon>Minwuiaceae</taxon>
        <taxon>Minwuia</taxon>
    </lineage>
</organism>
<dbReference type="InterPro" id="IPR054242">
    <property type="entry name" value="DUF6969"/>
</dbReference>
<dbReference type="Pfam" id="PF22308">
    <property type="entry name" value="DUF6969"/>
    <property type="match status" value="1"/>
</dbReference>
<sequence>MKDPWRYIFRASTANPAAGAGASRLAAMNAAARTVVAIEARHRGRPGGVAGLLLGDDGPTPADWRRLPEGDAHDPESHAQYYFHRHDGAPGDLGHFHTFLRAPGMPAGVRPLVPDEATPWPGGRGSVSHLVALAVDRRGRPSHLFTTNRWVTGEALCAGDDVIAMLDRFRPAGAGPSPDVDRWLRALLVLFRPQIEHLIHRRDAVLLEAVARQGLQALEARELEIASAMPIDVTEQARALAAISAKRQDPAGGEV</sequence>
<gene>
    <name evidence="2" type="ORF">CVT23_13445</name>
</gene>